<proteinExistence type="inferred from homology"/>
<dbReference type="Pfam" id="PF01569">
    <property type="entry name" value="PAP2"/>
    <property type="match status" value="2"/>
</dbReference>
<feature type="transmembrane region" description="Helical" evidence="7">
    <location>
        <begin position="565"/>
        <end position="584"/>
    </location>
</feature>
<keyword evidence="3 7" id="KW-0812">Transmembrane</keyword>
<evidence type="ECO:0000256" key="6">
    <source>
        <dbReference type="SAM" id="MobiDB-lite"/>
    </source>
</evidence>
<keyword evidence="5 7" id="KW-0472">Membrane</keyword>
<feature type="transmembrane region" description="Helical" evidence="7">
    <location>
        <begin position="272"/>
        <end position="292"/>
    </location>
</feature>
<accession>A0A504YAX3</accession>
<dbReference type="VEuPathDB" id="TriTrypDB:LdCL_180009300"/>
<evidence type="ECO:0000313" key="9">
    <source>
        <dbReference type="EMBL" id="TPP55300.1"/>
    </source>
</evidence>
<name>A0A504YAX3_LEIDO</name>
<evidence type="ECO:0000259" key="8">
    <source>
        <dbReference type="SMART" id="SM00014"/>
    </source>
</evidence>
<feature type="region of interest" description="Disordered" evidence="6">
    <location>
        <begin position="109"/>
        <end position="133"/>
    </location>
</feature>
<feature type="transmembrane region" description="Helical" evidence="7">
    <location>
        <begin position="596"/>
        <end position="615"/>
    </location>
</feature>
<reference evidence="10" key="1">
    <citation type="submission" date="2019-02" db="EMBL/GenBank/DDBJ databases">
        <title>FDA dAtabase for Regulatory Grade micrObial Sequences (FDA-ARGOS): Supporting development and validation of Infectious Disease Dx tests.</title>
        <authorList>
            <person name="Duncan R."/>
            <person name="Fisher C."/>
            <person name="Tallon L."/>
            <person name="Sadzewicz L."/>
            <person name="Sengamalay N."/>
            <person name="Ott S."/>
            <person name="Godinez A."/>
            <person name="Nagaraj S."/>
            <person name="Vavikolanu K."/>
            <person name="Vyas G."/>
            <person name="Nadendla S."/>
            <person name="Aluvathingal J."/>
            <person name="Sichtig H."/>
        </authorList>
    </citation>
    <scope>NUCLEOTIDE SEQUENCE [LARGE SCALE GENOMIC DNA]</scope>
    <source>
        <strain evidence="10">FDAARGOS_360</strain>
    </source>
</reference>
<feature type="transmembrane region" description="Helical" evidence="7">
    <location>
        <begin position="55"/>
        <end position="80"/>
    </location>
</feature>
<dbReference type="PANTHER" id="PTHR10165">
    <property type="entry name" value="LIPID PHOSPHATE PHOSPHATASE"/>
    <property type="match status" value="1"/>
</dbReference>
<comment type="subcellular location">
    <subcellularLocation>
        <location evidence="1">Membrane</location>
        <topology evidence="1">Multi-pass membrane protein</topology>
    </subcellularLocation>
</comment>
<dbReference type="GO" id="GO:0046839">
    <property type="term" value="P:phospholipid dephosphorylation"/>
    <property type="evidence" value="ECO:0007669"/>
    <property type="project" value="TreeGrafter"/>
</dbReference>
<feature type="compositionally biased region" description="Polar residues" evidence="6">
    <location>
        <begin position="175"/>
        <end position="191"/>
    </location>
</feature>
<comment type="similarity">
    <text evidence="2">Belongs to the PA-phosphatase related phosphoesterase family.</text>
</comment>
<organism evidence="9 10">
    <name type="scientific">Leishmania donovani</name>
    <dbReference type="NCBI Taxonomy" id="5661"/>
    <lineage>
        <taxon>Eukaryota</taxon>
        <taxon>Discoba</taxon>
        <taxon>Euglenozoa</taxon>
        <taxon>Kinetoplastea</taxon>
        <taxon>Metakinetoplastina</taxon>
        <taxon>Trypanosomatida</taxon>
        <taxon>Trypanosomatidae</taxon>
        <taxon>Leishmaniinae</taxon>
        <taxon>Leishmania</taxon>
    </lineage>
</organism>
<dbReference type="InterPro" id="IPR043216">
    <property type="entry name" value="PAP-like"/>
</dbReference>
<feature type="region of interest" description="Disordered" evidence="6">
    <location>
        <begin position="650"/>
        <end position="670"/>
    </location>
</feature>
<dbReference type="VEuPathDB" id="TriTrypDB:LdBPK_180440.1"/>
<feature type="transmembrane region" description="Helical" evidence="7">
    <location>
        <begin position="469"/>
        <end position="494"/>
    </location>
</feature>
<feature type="region of interest" description="Disordered" evidence="6">
    <location>
        <begin position="701"/>
        <end position="751"/>
    </location>
</feature>
<evidence type="ECO:0000256" key="7">
    <source>
        <dbReference type="SAM" id="Phobius"/>
    </source>
</evidence>
<evidence type="ECO:0000256" key="4">
    <source>
        <dbReference type="ARBA" id="ARBA00022989"/>
    </source>
</evidence>
<dbReference type="Gene3D" id="1.20.144.10">
    <property type="entry name" value="Phosphatidic acid phosphatase type 2/haloperoxidase"/>
    <property type="match status" value="2"/>
</dbReference>
<dbReference type="GO" id="GO:0016020">
    <property type="term" value="C:membrane"/>
    <property type="evidence" value="ECO:0007669"/>
    <property type="project" value="UniProtKB-SubCell"/>
</dbReference>
<dbReference type="GO" id="GO:0006644">
    <property type="term" value="P:phospholipid metabolic process"/>
    <property type="evidence" value="ECO:0007669"/>
    <property type="project" value="InterPro"/>
</dbReference>
<protein>
    <submittedName>
        <fullName evidence="9">PAP2 family protein</fullName>
    </submittedName>
</protein>
<evidence type="ECO:0000256" key="2">
    <source>
        <dbReference type="ARBA" id="ARBA00008816"/>
    </source>
</evidence>
<dbReference type="SUPFAM" id="SSF48317">
    <property type="entry name" value="Acid phosphatase/Vanadium-dependent haloperoxidase"/>
    <property type="match status" value="2"/>
</dbReference>
<dbReference type="VEuPathDB" id="TriTrypDB:LdCL_180009200"/>
<dbReference type="InterPro" id="IPR036938">
    <property type="entry name" value="PAP2/HPO_sf"/>
</dbReference>
<feature type="transmembrane region" description="Helical" evidence="7">
    <location>
        <begin position="12"/>
        <end position="35"/>
    </location>
</feature>
<evidence type="ECO:0000256" key="3">
    <source>
        <dbReference type="ARBA" id="ARBA00022692"/>
    </source>
</evidence>
<feature type="transmembrane region" description="Helical" evidence="7">
    <location>
        <begin position="383"/>
        <end position="404"/>
    </location>
</feature>
<dbReference type="GO" id="GO:0008195">
    <property type="term" value="F:phosphatidate phosphatase activity"/>
    <property type="evidence" value="ECO:0007669"/>
    <property type="project" value="TreeGrafter"/>
</dbReference>
<comment type="caution">
    <text evidence="9">The sequence shown here is derived from an EMBL/GenBank/DDBJ whole genome shotgun (WGS) entry which is preliminary data.</text>
</comment>
<dbReference type="InterPro" id="IPR000326">
    <property type="entry name" value="PAP2/HPO"/>
</dbReference>
<feature type="transmembrane region" description="Helical" evidence="7">
    <location>
        <begin position="304"/>
        <end position="325"/>
    </location>
</feature>
<feature type="region of interest" description="Disordered" evidence="6">
    <location>
        <begin position="170"/>
        <end position="215"/>
    </location>
</feature>
<evidence type="ECO:0000313" key="10">
    <source>
        <dbReference type="Proteomes" id="UP000318821"/>
    </source>
</evidence>
<dbReference type="PANTHER" id="PTHR10165:SF35">
    <property type="entry name" value="RE23632P"/>
    <property type="match status" value="1"/>
</dbReference>
<evidence type="ECO:0000256" key="5">
    <source>
        <dbReference type="ARBA" id="ARBA00023136"/>
    </source>
</evidence>
<feature type="transmembrane region" description="Helical" evidence="7">
    <location>
        <begin position="431"/>
        <end position="449"/>
    </location>
</feature>
<gene>
    <name evidence="9" type="ORF">CGC20_39505</name>
</gene>
<dbReference type="SMART" id="SM00014">
    <property type="entry name" value="acidPPc"/>
    <property type="match status" value="2"/>
</dbReference>
<dbReference type="AlphaFoldDB" id="A0A504YAX3"/>
<keyword evidence="4 7" id="KW-1133">Transmembrane helix</keyword>
<feature type="domain" description="Phosphatidic acid phosphatase type 2/haloperoxidase" evidence="8">
    <location>
        <begin position="215"/>
        <end position="319"/>
    </location>
</feature>
<dbReference type="VEuPathDB" id="TriTrypDB:LDHU3_18.0540"/>
<dbReference type="Proteomes" id="UP000318821">
    <property type="component" value="Unassembled WGS sequence"/>
</dbReference>
<evidence type="ECO:0000256" key="1">
    <source>
        <dbReference type="ARBA" id="ARBA00004141"/>
    </source>
</evidence>
<dbReference type="VEuPathDB" id="TriTrypDB:LDHU3_18.0530"/>
<dbReference type="VEuPathDB" id="TriTrypDB:LdBPK_180430.1"/>
<dbReference type="EMBL" id="RHLD01000027">
    <property type="protein sequence ID" value="TPP55300.1"/>
    <property type="molecule type" value="Genomic_DNA"/>
</dbReference>
<sequence>MASCTVVALWRFIIFFRLHDYVLCLICGLVALGMSKVHPHCRPFSWTDPSINFPYAGAGTFPSWTLPIISILPVVVYILGEAARHLWLGRRRGAIMAREPCNQQKWLTMQGQRDGGGGAAQNAGEGQSCCDSASPLTFPSQSVQSALPAGRQGEIEVLVNSAPLSANVETREAQVGSSTVTTALSNCQPGSLRTPLANTHDEHTGNRESTSVADASPSRATAMAFALLVVNAIKVYAGRLRPDFLSRLRNEGYSPQSTGVDLCTAFRRSGVSLWRIFMGLLPLTLPIVVAVSRTRDNRHYFDDILAGSAIGIVSAVIAVSAIMVADARTGHLVPRIWYPSGDACHRQLSSGAAFLNLKASMGTATPATTTETMMILKRPPHHFYLWRVPDYLAIVIIAVVAAVVGTKAQPHCRDVDWSDPAIGHPFATKEVFPTYSLVIASFVVMIYFAGELLTRWSRPAGKLNMWLHVNGWVLTQTWSITLTFAVVSLSKLYAGRLRPDFLSRLASEGITETSWATMTHDSQCRAAREGRLSFPSGHSSTAFSGYVPPCMYLMGLFRTLRGGRLWLVTLLLLPLILPITIAISRTTDYRHNFDDILAGSICGSALGVLSVVISFRPSMRGEWTLYDHPDDNVETQALLMRPVTEGGEALTGIAAPSPRNKHASGASALSDDEAHSCRSFASGVQPSEVNFGEQDFGFSRERLSTAAANELPPLNNRPSPSRRRKSAGENPVVVPVSPNGTDYGERLERKQ</sequence>
<feature type="domain" description="Phosphatidic acid phosphatase type 2/haloperoxidase" evidence="8">
    <location>
        <begin position="472"/>
        <end position="611"/>
    </location>
</feature>